<protein>
    <submittedName>
        <fullName evidence="1">Uncharacterized protein</fullName>
    </submittedName>
</protein>
<dbReference type="InParanoid" id="M1BMR2"/>
<dbReference type="PaxDb" id="4113-PGSC0003DMT400048673"/>
<reference evidence="1" key="2">
    <citation type="submission" date="2015-06" db="UniProtKB">
        <authorList>
            <consortium name="EnsemblPlants"/>
        </authorList>
    </citation>
    <scope>IDENTIFICATION</scope>
    <source>
        <strain evidence="1">DM1-3 516 R44</strain>
    </source>
</reference>
<accession>M1BMR2</accession>
<name>M1BMR2_SOLTU</name>
<organism evidence="1 2">
    <name type="scientific">Solanum tuberosum</name>
    <name type="common">Potato</name>
    <dbReference type="NCBI Taxonomy" id="4113"/>
    <lineage>
        <taxon>Eukaryota</taxon>
        <taxon>Viridiplantae</taxon>
        <taxon>Streptophyta</taxon>
        <taxon>Embryophyta</taxon>
        <taxon>Tracheophyta</taxon>
        <taxon>Spermatophyta</taxon>
        <taxon>Magnoliopsida</taxon>
        <taxon>eudicotyledons</taxon>
        <taxon>Gunneridae</taxon>
        <taxon>Pentapetalae</taxon>
        <taxon>asterids</taxon>
        <taxon>lamiids</taxon>
        <taxon>Solanales</taxon>
        <taxon>Solanaceae</taxon>
        <taxon>Solanoideae</taxon>
        <taxon>Solaneae</taxon>
        <taxon>Solanum</taxon>
    </lineage>
</organism>
<proteinExistence type="predicted"/>
<evidence type="ECO:0000313" key="1">
    <source>
        <dbReference type="EnsemblPlants" id="PGSC0003DMT400048673"/>
    </source>
</evidence>
<dbReference type="Gramene" id="PGSC0003DMT400048673">
    <property type="protein sequence ID" value="PGSC0003DMT400048673"/>
    <property type="gene ID" value="PGSC0003DMG400018909"/>
</dbReference>
<dbReference type="EnsemblPlants" id="PGSC0003DMT400048673">
    <property type="protein sequence ID" value="PGSC0003DMT400048673"/>
    <property type="gene ID" value="PGSC0003DMG400018909"/>
</dbReference>
<dbReference type="HOGENOM" id="CLU_1306732_0_0_1"/>
<dbReference type="Proteomes" id="UP000011115">
    <property type="component" value="Unassembled WGS sequence"/>
</dbReference>
<evidence type="ECO:0000313" key="2">
    <source>
        <dbReference type="Proteomes" id="UP000011115"/>
    </source>
</evidence>
<reference evidence="2" key="1">
    <citation type="journal article" date="2011" name="Nature">
        <title>Genome sequence and analysis of the tuber crop potato.</title>
        <authorList>
            <consortium name="The Potato Genome Sequencing Consortium"/>
        </authorList>
    </citation>
    <scope>NUCLEOTIDE SEQUENCE [LARGE SCALE GENOMIC DNA]</scope>
    <source>
        <strain evidence="2">cv. DM1-3 516 R44</strain>
    </source>
</reference>
<dbReference type="AlphaFoldDB" id="M1BMR2"/>
<sequence>MVPRGVLLSVDGGMGLHSYIAQVDLEIITMQTQVPRIIIQHTVGPVEHSRVSDDMCTMTMIRDYAYGDVYYPLCFAELYVCLDSHLMWFSEFEQLRTGVVDLYETLSDILVKALERDATKVDLEYFLDEGTGMLVISCEKPFSDFTPVNGLKILKKVYGRCPFTLFPRNTLVDLVELDMLDLDVTLSMYELHTWCVFINDRAQMVRRIWYS</sequence>
<keyword evidence="2" id="KW-1185">Reference proteome</keyword>